<feature type="compositionally biased region" description="Polar residues" evidence="8">
    <location>
        <begin position="9"/>
        <end position="19"/>
    </location>
</feature>
<dbReference type="PROSITE" id="PS50893">
    <property type="entry name" value="ABC_TRANSPORTER_2"/>
    <property type="match status" value="1"/>
</dbReference>
<evidence type="ECO:0000313" key="12">
    <source>
        <dbReference type="EMBL" id="RGV76667.1"/>
    </source>
</evidence>
<evidence type="ECO:0000256" key="2">
    <source>
        <dbReference type="ARBA" id="ARBA00022448"/>
    </source>
</evidence>
<dbReference type="Pfam" id="PF00005">
    <property type="entry name" value="ABC_tran"/>
    <property type="match status" value="1"/>
</dbReference>
<evidence type="ECO:0000256" key="8">
    <source>
        <dbReference type="SAM" id="MobiDB-lite"/>
    </source>
</evidence>
<proteinExistence type="predicted"/>
<evidence type="ECO:0000256" key="6">
    <source>
        <dbReference type="ARBA" id="ARBA00022989"/>
    </source>
</evidence>
<dbReference type="PANTHER" id="PTHR43394">
    <property type="entry name" value="ATP-DEPENDENT PERMEASE MDL1, MITOCHONDRIAL"/>
    <property type="match status" value="1"/>
</dbReference>
<dbReference type="SUPFAM" id="SSF90123">
    <property type="entry name" value="ABC transporter transmembrane region"/>
    <property type="match status" value="1"/>
</dbReference>
<feature type="compositionally biased region" description="Basic and acidic residues" evidence="8">
    <location>
        <begin position="20"/>
        <end position="32"/>
    </location>
</feature>
<dbReference type="PROSITE" id="PS00211">
    <property type="entry name" value="ABC_TRANSPORTER_1"/>
    <property type="match status" value="1"/>
</dbReference>
<feature type="domain" description="ABC transmembrane type-1" evidence="11">
    <location>
        <begin position="58"/>
        <end position="352"/>
    </location>
</feature>
<feature type="transmembrane region" description="Helical" evidence="9">
    <location>
        <begin position="54"/>
        <end position="81"/>
    </location>
</feature>
<dbReference type="AlphaFoldDB" id="A0A412Z993"/>
<dbReference type="EMBL" id="QRZM01000003">
    <property type="protein sequence ID" value="RGV76667.1"/>
    <property type="molecule type" value="Genomic_DNA"/>
</dbReference>
<dbReference type="RefSeq" id="WP_118018308.1">
    <property type="nucleotide sequence ID" value="NZ_CAUHGS010000015.1"/>
</dbReference>
<dbReference type="PROSITE" id="PS50929">
    <property type="entry name" value="ABC_TM1F"/>
    <property type="match status" value="1"/>
</dbReference>
<keyword evidence="3 9" id="KW-0812">Transmembrane</keyword>
<dbReference type="GO" id="GO:0016887">
    <property type="term" value="F:ATP hydrolysis activity"/>
    <property type="evidence" value="ECO:0007669"/>
    <property type="project" value="InterPro"/>
</dbReference>
<evidence type="ECO:0000256" key="4">
    <source>
        <dbReference type="ARBA" id="ARBA00022741"/>
    </source>
</evidence>
<dbReference type="InterPro" id="IPR039421">
    <property type="entry name" value="Type_1_exporter"/>
</dbReference>
<dbReference type="GO" id="GO:0015421">
    <property type="term" value="F:ABC-type oligopeptide transporter activity"/>
    <property type="evidence" value="ECO:0007669"/>
    <property type="project" value="TreeGrafter"/>
</dbReference>
<accession>A0A412Z993</accession>
<dbReference type="GO" id="GO:0005886">
    <property type="term" value="C:plasma membrane"/>
    <property type="evidence" value="ECO:0007669"/>
    <property type="project" value="UniProtKB-SubCell"/>
</dbReference>
<keyword evidence="7 9" id="KW-0472">Membrane</keyword>
<organism evidence="12 13">
    <name type="scientific">Enterocloster bolteae</name>
    <dbReference type="NCBI Taxonomy" id="208479"/>
    <lineage>
        <taxon>Bacteria</taxon>
        <taxon>Bacillati</taxon>
        <taxon>Bacillota</taxon>
        <taxon>Clostridia</taxon>
        <taxon>Lachnospirales</taxon>
        <taxon>Lachnospiraceae</taxon>
        <taxon>Enterocloster</taxon>
    </lineage>
</organism>
<evidence type="ECO:0000313" key="13">
    <source>
        <dbReference type="Proteomes" id="UP000284543"/>
    </source>
</evidence>
<feature type="domain" description="ABC transporter" evidence="10">
    <location>
        <begin position="419"/>
        <end position="653"/>
    </location>
</feature>
<evidence type="ECO:0000259" key="11">
    <source>
        <dbReference type="PROSITE" id="PS50929"/>
    </source>
</evidence>
<dbReference type="InterPro" id="IPR017871">
    <property type="entry name" value="ABC_transporter-like_CS"/>
</dbReference>
<feature type="transmembrane region" description="Helical" evidence="9">
    <location>
        <begin position="209"/>
        <end position="226"/>
    </location>
</feature>
<keyword evidence="6 9" id="KW-1133">Transmembrane helix</keyword>
<dbReference type="Pfam" id="PF00664">
    <property type="entry name" value="ABC_membrane"/>
    <property type="match status" value="1"/>
</dbReference>
<dbReference type="SMART" id="SM00382">
    <property type="entry name" value="AAA"/>
    <property type="match status" value="1"/>
</dbReference>
<gene>
    <name evidence="12" type="ORF">DWW02_08860</name>
</gene>
<evidence type="ECO:0000256" key="3">
    <source>
        <dbReference type="ARBA" id="ARBA00022692"/>
    </source>
</evidence>
<protein>
    <submittedName>
        <fullName evidence="12">ABC transporter ATP-binding protein</fullName>
    </submittedName>
</protein>
<dbReference type="Proteomes" id="UP000284543">
    <property type="component" value="Unassembled WGS sequence"/>
</dbReference>
<evidence type="ECO:0000256" key="9">
    <source>
        <dbReference type="SAM" id="Phobius"/>
    </source>
</evidence>
<dbReference type="PANTHER" id="PTHR43394:SF1">
    <property type="entry name" value="ATP-BINDING CASSETTE SUB-FAMILY B MEMBER 10, MITOCHONDRIAL"/>
    <property type="match status" value="1"/>
</dbReference>
<dbReference type="InterPro" id="IPR003593">
    <property type="entry name" value="AAA+_ATPase"/>
</dbReference>
<keyword evidence="5 12" id="KW-0067">ATP-binding</keyword>
<dbReference type="Gene3D" id="1.20.1560.10">
    <property type="entry name" value="ABC transporter type 1, transmembrane domain"/>
    <property type="match status" value="1"/>
</dbReference>
<evidence type="ECO:0000256" key="1">
    <source>
        <dbReference type="ARBA" id="ARBA00004651"/>
    </source>
</evidence>
<dbReference type="GO" id="GO:0005524">
    <property type="term" value="F:ATP binding"/>
    <property type="evidence" value="ECO:0007669"/>
    <property type="project" value="UniProtKB-KW"/>
</dbReference>
<evidence type="ECO:0000259" key="10">
    <source>
        <dbReference type="PROSITE" id="PS50893"/>
    </source>
</evidence>
<evidence type="ECO:0000256" key="7">
    <source>
        <dbReference type="ARBA" id="ARBA00023136"/>
    </source>
</evidence>
<comment type="subcellular location">
    <subcellularLocation>
        <location evidence="1">Cell membrane</location>
        <topology evidence="1">Multi-pass membrane protein</topology>
    </subcellularLocation>
</comment>
<dbReference type="FunFam" id="3.40.50.300:FF:000287">
    <property type="entry name" value="Multidrug ABC transporter ATP-binding protein"/>
    <property type="match status" value="1"/>
</dbReference>
<name>A0A412Z993_9FIRM</name>
<feature type="region of interest" description="Disordered" evidence="8">
    <location>
        <begin position="1"/>
        <end position="32"/>
    </location>
</feature>
<dbReference type="InterPro" id="IPR003439">
    <property type="entry name" value="ABC_transporter-like_ATP-bd"/>
</dbReference>
<sequence>MMEDRQSSLKKQNSGQAQSSRKEQTGRQEQARETKEAIRILGRVIRYMAANYKLAVTAVLACIIVSAGATLKGMVFIQSLVDDYIRPLAQQASTGNTAPDFSPLAGALCRMAVLYLIGILAAYAYNRIMVTVSQGTMKRLRVELFTRMESLPIRYFDTHAHGDIMSVYTNDVDTLRQLMSQSVPQVANSAVTLVATAVSMLILNIPLSILTFAMACVMLFATKCLSGKSAAHFGKQQNSLGEVDGYIEEMMDGQKVVKVFCHEEQAKKEFEVLNERLRDNADKANRYANLLMPVNANIGNLSYVLCAVAGGILALNGIGGITIGTIIAFVGLNKNFSQPITQISQQMNSVVMAAAGAGRVFELLDQKQEEDNGYVEFVNVRERKDGTLEETKERTGVWAWKHPHKAEGTVTYKKMEGGIVFDGVDFGYDPSKMVLHDIKLFAEPGQKIAFVGSTGAGKTTITNLINRFYDIQDGKIRYDGININKIKKPALRRSLGIVLQDTHLFTGTVMDNIRYGKLDATDEECVNAAKLANADSFINRLPHGYETVLTGDGGSLSQGQRQLLAIARAAVADPPVLILDEATSSIDTRTESLVQAGMDALMNGRTTFVIAHRLSTIRNADCIMVMEQGRIIERGSHEELIGRKGKYYQLYTGNFEEAG</sequence>
<feature type="transmembrane region" description="Helical" evidence="9">
    <location>
        <begin position="301"/>
        <end position="332"/>
    </location>
</feature>
<reference evidence="12 13" key="1">
    <citation type="submission" date="2018-08" db="EMBL/GenBank/DDBJ databases">
        <title>A genome reference for cultivated species of the human gut microbiota.</title>
        <authorList>
            <person name="Zou Y."/>
            <person name="Xue W."/>
            <person name="Luo G."/>
        </authorList>
    </citation>
    <scope>NUCLEOTIDE SEQUENCE [LARGE SCALE GENOMIC DNA]</scope>
    <source>
        <strain evidence="12 13">AF14-18</strain>
    </source>
</reference>
<dbReference type="InterPro" id="IPR027417">
    <property type="entry name" value="P-loop_NTPase"/>
</dbReference>
<dbReference type="Gene3D" id="3.40.50.300">
    <property type="entry name" value="P-loop containing nucleotide triphosphate hydrolases"/>
    <property type="match status" value="1"/>
</dbReference>
<keyword evidence="2" id="KW-0813">Transport</keyword>
<keyword evidence="4" id="KW-0547">Nucleotide-binding</keyword>
<dbReference type="CDD" id="cd18547">
    <property type="entry name" value="ABC_6TM_Tm288_like"/>
    <property type="match status" value="1"/>
</dbReference>
<evidence type="ECO:0000256" key="5">
    <source>
        <dbReference type="ARBA" id="ARBA00022840"/>
    </source>
</evidence>
<dbReference type="SUPFAM" id="SSF52540">
    <property type="entry name" value="P-loop containing nucleoside triphosphate hydrolases"/>
    <property type="match status" value="1"/>
</dbReference>
<feature type="transmembrane region" description="Helical" evidence="9">
    <location>
        <begin position="101"/>
        <end position="125"/>
    </location>
</feature>
<dbReference type="InterPro" id="IPR011527">
    <property type="entry name" value="ABC1_TM_dom"/>
</dbReference>
<comment type="caution">
    <text evidence="12">The sequence shown here is derived from an EMBL/GenBank/DDBJ whole genome shotgun (WGS) entry which is preliminary data.</text>
</comment>
<dbReference type="InterPro" id="IPR036640">
    <property type="entry name" value="ABC1_TM_sf"/>
</dbReference>
<dbReference type="CDD" id="cd03254">
    <property type="entry name" value="ABCC_Glucan_exporter_like"/>
    <property type="match status" value="1"/>
</dbReference>